<evidence type="ECO:0008006" key="5">
    <source>
        <dbReference type="Google" id="ProtNLM"/>
    </source>
</evidence>
<organism evidence="3 4">
    <name type="scientific">Sinisalibacter lacisalsi</name>
    <dbReference type="NCBI Taxonomy" id="1526570"/>
    <lineage>
        <taxon>Bacteria</taxon>
        <taxon>Pseudomonadati</taxon>
        <taxon>Pseudomonadota</taxon>
        <taxon>Alphaproteobacteria</taxon>
        <taxon>Rhodobacterales</taxon>
        <taxon>Roseobacteraceae</taxon>
        <taxon>Sinisalibacter</taxon>
    </lineage>
</organism>
<feature type="chain" id="PRO_5046690159" description="D-galactarate dehydratase" evidence="2">
    <location>
        <begin position="19"/>
        <end position="154"/>
    </location>
</feature>
<gene>
    <name evidence="3" type="ORF">GCM10011358_26420</name>
</gene>
<accession>A0ABQ1QQM0</accession>
<name>A0ABQ1QQM0_9RHOB</name>
<dbReference type="Proteomes" id="UP000617355">
    <property type="component" value="Unassembled WGS sequence"/>
</dbReference>
<feature type="region of interest" description="Disordered" evidence="1">
    <location>
        <begin position="21"/>
        <end position="70"/>
    </location>
</feature>
<evidence type="ECO:0000256" key="1">
    <source>
        <dbReference type="SAM" id="MobiDB-lite"/>
    </source>
</evidence>
<sequence>MKRLLILAVLLSACAEMAPRDADMAPPEGMTRPMPRPDAGAPPAGANTADAFDTSTEAERAAAMAESAPDAEARLGRTVASLGSPADPGFWLETPLTDRVRPGRVVAVASGASVQVELRPIDAPPGAGSRISLPALRLLNVGLTGLHELDVFAR</sequence>
<feature type="compositionally biased region" description="Low complexity" evidence="1">
    <location>
        <begin position="37"/>
        <end position="51"/>
    </location>
</feature>
<feature type="compositionally biased region" description="Low complexity" evidence="1">
    <location>
        <begin position="61"/>
        <end position="70"/>
    </location>
</feature>
<evidence type="ECO:0000313" key="3">
    <source>
        <dbReference type="EMBL" id="GGD41277.1"/>
    </source>
</evidence>
<dbReference type="EMBL" id="BMGI01000004">
    <property type="protein sequence ID" value="GGD41277.1"/>
    <property type="molecule type" value="Genomic_DNA"/>
</dbReference>
<feature type="signal peptide" evidence="2">
    <location>
        <begin position="1"/>
        <end position="18"/>
    </location>
</feature>
<keyword evidence="2" id="KW-0732">Signal</keyword>
<evidence type="ECO:0000313" key="4">
    <source>
        <dbReference type="Proteomes" id="UP000617355"/>
    </source>
</evidence>
<keyword evidence="4" id="KW-1185">Reference proteome</keyword>
<dbReference type="RefSeq" id="WP_188528501.1">
    <property type="nucleotide sequence ID" value="NZ_BMGI01000004.1"/>
</dbReference>
<evidence type="ECO:0000256" key="2">
    <source>
        <dbReference type="SAM" id="SignalP"/>
    </source>
</evidence>
<proteinExistence type="predicted"/>
<comment type="caution">
    <text evidence="3">The sequence shown here is derived from an EMBL/GenBank/DDBJ whole genome shotgun (WGS) entry which is preliminary data.</text>
</comment>
<reference evidence="4" key="1">
    <citation type="journal article" date="2019" name="Int. J. Syst. Evol. Microbiol.">
        <title>The Global Catalogue of Microorganisms (GCM) 10K type strain sequencing project: providing services to taxonomists for standard genome sequencing and annotation.</title>
        <authorList>
            <consortium name="The Broad Institute Genomics Platform"/>
            <consortium name="The Broad Institute Genome Sequencing Center for Infectious Disease"/>
            <person name="Wu L."/>
            <person name="Ma J."/>
        </authorList>
    </citation>
    <scope>NUCLEOTIDE SEQUENCE [LARGE SCALE GENOMIC DNA]</scope>
    <source>
        <strain evidence="4">CGMCC 1.12922</strain>
    </source>
</reference>
<protein>
    <recommendedName>
        <fullName evidence="5">D-galactarate dehydratase</fullName>
    </recommendedName>
</protein>